<proteinExistence type="predicted"/>
<evidence type="ECO:0000256" key="1">
    <source>
        <dbReference type="SAM" id="Phobius"/>
    </source>
</evidence>
<keyword evidence="1" id="KW-1133">Transmembrane helix</keyword>
<organism evidence="2 3">
    <name type="scientific">Pseudoalteromonas rubra</name>
    <dbReference type="NCBI Taxonomy" id="43658"/>
    <lineage>
        <taxon>Bacteria</taxon>
        <taxon>Pseudomonadati</taxon>
        <taxon>Pseudomonadota</taxon>
        <taxon>Gammaproteobacteria</taxon>
        <taxon>Alteromonadales</taxon>
        <taxon>Pseudoalteromonadaceae</taxon>
        <taxon>Pseudoalteromonas</taxon>
    </lineage>
</organism>
<evidence type="ECO:0000313" key="3">
    <source>
        <dbReference type="Proteomes" id="UP000292345"/>
    </source>
</evidence>
<comment type="caution">
    <text evidence="2">The sequence shown here is derived from an EMBL/GenBank/DDBJ whole genome shotgun (WGS) entry which is preliminary data.</text>
</comment>
<evidence type="ECO:0000313" key="2">
    <source>
        <dbReference type="EMBL" id="RZM80585.1"/>
    </source>
</evidence>
<dbReference type="AlphaFoldDB" id="A0A4V2E307"/>
<keyword evidence="1" id="KW-0472">Membrane</keyword>
<sequence length="317" mass="35823">MNYLFIFLEKQMSRKTGILAFIVYSVIFLLIFTIAHEQAIRHTIAQDLDSIKLRVALDKNRLPIADPVLNYAGDATRVQAYIDLLNDNLQKKTSRIRIVNISTSNGDISANQLLLSGPEGATVIGYRANTSHNQWLYIIPLLIALLNLAFYKSVSRKREQAKRQTATTMATKPQPQHLVIDLYSKTLCLSRDKTCQVQLANKPLCFYLALLEFCLQNPQVSLNQNKDVPEELLDIADKYFHRLVALGHTIRKRPNFSNSLEKTLSEIRAALDELLTHQPDLKIKLYPPKAHGEGSRSKLHSYGLTALSVDDVEVIGK</sequence>
<name>A0A4V2E307_9GAMM</name>
<feature type="transmembrane region" description="Helical" evidence="1">
    <location>
        <begin position="16"/>
        <end position="35"/>
    </location>
</feature>
<gene>
    <name evidence="2" type="ORF">C3B51_11000</name>
</gene>
<dbReference type="EMBL" id="PPUZ01000031">
    <property type="protein sequence ID" value="RZM80585.1"/>
    <property type="molecule type" value="Genomic_DNA"/>
</dbReference>
<reference evidence="2 3" key="1">
    <citation type="submission" date="2018-01" db="EMBL/GenBank/DDBJ databases">
        <title>Co-occurrence of chitin degradation, pigmentation and bioactivity in marine Pseudoalteromonas.</title>
        <authorList>
            <person name="Paulsen S."/>
            <person name="Gram L."/>
            <person name="Machado H."/>
        </authorList>
    </citation>
    <scope>NUCLEOTIDE SEQUENCE [LARGE SCALE GENOMIC DNA]</scope>
    <source>
        <strain evidence="2 3">S1946</strain>
    </source>
</reference>
<protein>
    <submittedName>
        <fullName evidence="2">Uncharacterized protein</fullName>
    </submittedName>
</protein>
<feature type="transmembrane region" description="Helical" evidence="1">
    <location>
        <begin position="135"/>
        <end position="154"/>
    </location>
</feature>
<accession>A0A4V2E307</accession>
<keyword evidence="1" id="KW-0812">Transmembrane</keyword>
<dbReference type="Proteomes" id="UP000292345">
    <property type="component" value="Unassembled WGS sequence"/>
</dbReference>